<dbReference type="InterPro" id="IPR036188">
    <property type="entry name" value="FAD/NAD-bd_sf"/>
</dbReference>
<comment type="cofactor">
    <cofactor evidence="2">
        <name>[4Fe-4S] cluster</name>
        <dbReference type="ChEBI" id="CHEBI:49883"/>
    </cofactor>
</comment>
<comment type="similarity">
    <text evidence="3">In the N-terminal section; belongs to the NADH:flavin oxidoreductase/NADH oxidase family.</text>
</comment>
<dbReference type="AlphaFoldDB" id="A0A1C7I852"/>
<dbReference type="PANTHER" id="PTHR42917:SF2">
    <property type="entry name" value="2,4-DIENOYL-COA REDUCTASE [(2E)-ENOYL-COA-PRODUCING]"/>
    <property type="match status" value="1"/>
</dbReference>
<dbReference type="InterPro" id="IPR013785">
    <property type="entry name" value="Aldolase_TIM"/>
</dbReference>
<proteinExistence type="inferred from homology"/>
<keyword evidence="4" id="KW-0285">Flavoprotein</keyword>
<dbReference type="Gene3D" id="3.40.50.720">
    <property type="entry name" value="NAD(P)-binding Rossmann-like Domain"/>
    <property type="match status" value="1"/>
</dbReference>
<accession>A0A1C7I852</accession>
<name>A0A1C7I852_9FIRM</name>
<dbReference type="GO" id="GO:0046872">
    <property type="term" value="F:metal ion binding"/>
    <property type="evidence" value="ECO:0007669"/>
    <property type="project" value="UniProtKB-KW"/>
</dbReference>
<keyword evidence="13" id="KW-1185">Reference proteome</keyword>
<dbReference type="SUPFAM" id="SSF51395">
    <property type="entry name" value="FMN-linked oxidoreductases"/>
    <property type="match status" value="1"/>
</dbReference>
<feature type="domain" description="NADH:flavin oxidoreductase/NADH oxidase N-terminal" evidence="10">
    <location>
        <begin position="11"/>
        <end position="349"/>
    </location>
</feature>
<dbReference type="Pfam" id="PF07992">
    <property type="entry name" value="Pyr_redox_2"/>
    <property type="match status" value="1"/>
</dbReference>
<dbReference type="OrthoDB" id="9772736at2"/>
<evidence type="ECO:0000259" key="11">
    <source>
        <dbReference type="Pfam" id="PF07992"/>
    </source>
</evidence>
<evidence type="ECO:0000313" key="12">
    <source>
        <dbReference type="EMBL" id="ANU74739.1"/>
    </source>
</evidence>
<dbReference type="InterPro" id="IPR023753">
    <property type="entry name" value="FAD/NAD-binding_dom"/>
</dbReference>
<evidence type="ECO:0000256" key="5">
    <source>
        <dbReference type="ARBA" id="ARBA00022643"/>
    </source>
</evidence>
<evidence type="ECO:0000256" key="8">
    <source>
        <dbReference type="ARBA" id="ARBA00023004"/>
    </source>
</evidence>
<evidence type="ECO:0000256" key="6">
    <source>
        <dbReference type="ARBA" id="ARBA00022723"/>
    </source>
</evidence>
<keyword evidence="5" id="KW-0288">FMN</keyword>
<dbReference type="PANTHER" id="PTHR42917">
    <property type="entry name" value="2,4-DIENOYL-COA REDUCTASE"/>
    <property type="match status" value="1"/>
</dbReference>
<dbReference type="GO" id="GO:0051536">
    <property type="term" value="F:iron-sulfur cluster binding"/>
    <property type="evidence" value="ECO:0007669"/>
    <property type="project" value="UniProtKB-KW"/>
</dbReference>
<dbReference type="EMBL" id="CP015405">
    <property type="protein sequence ID" value="ANU74739.1"/>
    <property type="molecule type" value="Genomic_DNA"/>
</dbReference>
<dbReference type="Gene3D" id="3.50.50.60">
    <property type="entry name" value="FAD/NAD(P)-binding domain"/>
    <property type="match status" value="1"/>
</dbReference>
<feature type="domain" description="FAD/NAD(P)-binding" evidence="11">
    <location>
        <begin position="396"/>
        <end position="618"/>
    </location>
</feature>
<reference evidence="12" key="1">
    <citation type="submission" date="2017-04" db="EMBL/GenBank/DDBJ databases">
        <title>Complete Genome Sequences of Twelve Strains of a Stable Defined Moderately Diverse Mouse Microbiota 2 (sDMDMm2).</title>
        <authorList>
            <person name="Uchimura Y."/>
            <person name="Wyss M."/>
            <person name="Brugiroux S."/>
            <person name="Limenitakis J.P."/>
            <person name="Stecher B."/>
            <person name="McCoy K.D."/>
            <person name="Macpherson A.J."/>
        </authorList>
    </citation>
    <scope>NUCLEOTIDE SEQUENCE</scope>
    <source>
        <strain evidence="12">YL58</strain>
    </source>
</reference>
<dbReference type="InterPro" id="IPR051793">
    <property type="entry name" value="NADH:flavin_oxidoreductase"/>
</dbReference>
<evidence type="ECO:0000256" key="9">
    <source>
        <dbReference type="ARBA" id="ARBA00023014"/>
    </source>
</evidence>
<comment type="cofactor">
    <cofactor evidence="1">
        <name>FMN</name>
        <dbReference type="ChEBI" id="CHEBI:58210"/>
    </cofactor>
</comment>
<evidence type="ECO:0000256" key="4">
    <source>
        <dbReference type="ARBA" id="ARBA00022630"/>
    </source>
</evidence>
<evidence type="ECO:0000313" key="13">
    <source>
        <dbReference type="Proteomes" id="UP000092574"/>
    </source>
</evidence>
<dbReference type="Gene3D" id="3.20.20.70">
    <property type="entry name" value="Aldolase class I"/>
    <property type="match status" value="1"/>
</dbReference>
<dbReference type="GO" id="GO:0016491">
    <property type="term" value="F:oxidoreductase activity"/>
    <property type="evidence" value="ECO:0007669"/>
    <property type="project" value="UniProtKB-KW"/>
</dbReference>
<dbReference type="RefSeq" id="WP_065540965.1">
    <property type="nucleotide sequence ID" value="NZ_CP015405.2"/>
</dbReference>
<keyword evidence="7" id="KW-0560">Oxidoreductase</keyword>
<evidence type="ECO:0000256" key="1">
    <source>
        <dbReference type="ARBA" id="ARBA00001917"/>
    </source>
</evidence>
<protein>
    <submittedName>
        <fullName evidence="12">2-enoate reductase</fullName>
    </submittedName>
</protein>
<dbReference type="PRINTS" id="PR00368">
    <property type="entry name" value="FADPNR"/>
</dbReference>
<gene>
    <name evidence="12" type="ORF">A4V09_02560</name>
</gene>
<dbReference type="Proteomes" id="UP000092574">
    <property type="component" value="Chromosome"/>
</dbReference>
<dbReference type="STRING" id="1796616.A4V09_02560"/>
<evidence type="ECO:0000256" key="2">
    <source>
        <dbReference type="ARBA" id="ARBA00001966"/>
    </source>
</evidence>
<evidence type="ECO:0000256" key="3">
    <source>
        <dbReference type="ARBA" id="ARBA00011048"/>
    </source>
</evidence>
<evidence type="ECO:0000259" key="10">
    <source>
        <dbReference type="Pfam" id="PF00724"/>
    </source>
</evidence>
<dbReference type="SUPFAM" id="SSF51905">
    <property type="entry name" value="FAD/NAD(P)-binding domain"/>
    <property type="match status" value="1"/>
</dbReference>
<dbReference type="GO" id="GO:0010181">
    <property type="term" value="F:FMN binding"/>
    <property type="evidence" value="ECO:0007669"/>
    <property type="project" value="InterPro"/>
</dbReference>
<sequence>MKKSDFKYPHLFAPIQLGNVLFRNRIFASPTGYQNLNGDGYLNDGAAAYYGRKAMGGAASVATFEGIVDGELGRGGATHIALDTANIDRGISRIAYGISQYGAVATLELQHTGMFANRDLSFFGAEAKGIAYGPAECECAGRKIRPMTEEIIERTIQKYIDAALLAKKCGFGMVLVHAGHGWMLHQFLSPITNTRTDKWGGPDIENRSRLLLSIVDGIHKACGAGFPVEVRISGSECYNGGYDIENGIAIARQLDGHADLIHVSAGNHEVEEVFAVTHPSMFLEDGCNVHLAAEIKKHVNTPVATIGALSDPELMEEILASGKADVVELGRELLADPDFPNKVRAGHEDKARKCMRCLSCFSSELTNGEPYCAINPESGRELELRHAPACAQVKKKVLVVGGGVGGMQAALTCSKMGHHVILCEKNERLGGVLRCEENVAFKKNLDYYLNQQAKCVEEDDNIELCLQTKVTPEYAEDLNADVIIAALGAQAARPQVPGIDRKEVLSAQEAYPLAEKLGPGVIILGAGLVGIELGLHLIRYGKDVTILEMTDHMNDGGNFLHMLGLHAEIRKRGLKIHFNTQAVRITDTGVACHTPQGERFYEADQVVYAAGQKPLREETTALACCAPEFYMLGDCVTPRNITAATSTAYMTARNIGRDY</sequence>
<keyword evidence="6" id="KW-0479">Metal-binding</keyword>
<dbReference type="KEGG" id="byl:A4V09_02560"/>
<evidence type="ECO:0000256" key="7">
    <source>
        <dbReference type="ARBA" id="ARBA00023002"/>
    </source>
</evidence>
<dbReference type="Pfam" id="PF00724">
    <property type="entry name" value="Oxidored_FMN"/>
    <property type="match status" value="1"/>
</dbReference>
<dbReference type="InterPro" id="IPR001155">
    <property type="entry name" value="OxRdtase_FMN_N"/>
</dbReference>
<keyword evidence="8" id="KW-0408">Iron</keyword>
<keyword evidence="9" id="KW-0411">Iron-sulfur</keyword>
<organism evidence="12 13">
    <name type="scientific">Blautia pseudococcoides</name>
    <dbReference type="NCBI Taxonomy" id="1796616"/>
    <lineage>
        <taxon>Bacteria</taxon>
        <taxon>Bacillati</taxon>
        <taxon>Bacillota</taxon>
        <taxon>Clostridia</taxon>
        <taxon>Lachnospirales</taxon>
        <taxon>Lachnospiraceae</taxon>
        <taxon>Blautia</taxon>
    </lineage>
</organism>
<dbReference type="CDD" id="cd02803">
    <property type="entry name" value="OYE_like_FMN_family"/>
    <property type="match status" value="1"/>
</dbReference>